<comment type="caution">
    <text evidence="2">The sequence shown here is derived from an EMBL/GenBank/DDBJ whole genome shotgun (WGS) entry which is preliminary data.</text>
</comment>
<evidence type="ECO:0000256" key="1">
    <source>
        <dbReference type="SAM" id="SignalP"/>
    </source>
</evidence>
<organism evidence="2 3">
    <name type="scientific">Fluctibacter halophilus</name>
    <dbReference type="NCBI Taxonomy" id="226011"/>
    <lineage>
        <taxon>Bacteria</taxon>
        <taxon>Pseudomonadati</taxon>
        <taxon>Pseudomonadota</taxon>
        <taxon>Gammaproteobacteria</taxon>
        <taxon>Alteromonadales</taxon>
        <taxon>Alteromonadaceae</taxon>
        <taxon>Fluctibacter</taxon>
    </lineage>
</organism>
<sequence>MQSLQYLIIALLISSGSYAQQAPCELSGTWKHADKNAWLEVDLAAKTVFVKSHLDNPDAEGLTVIQNLKPAWSGDMYNASTGDFVPVQLTFHGCDQLSVTDNGVAIVTLLRE</sequence>
<keyword evidence="1" id="KW-0732">Signal</keyword>
<protein>
    <submittedName>
        <fullName evidence="2">Uncharacterized protein</fullName>
    </submittedName>
</protein>
<evidence type="ECO:0000313" key="3">
    <source>
        <dbReference type="Proteomes" id="UP001520878"/>
    </source>
</evidence>
<feature type="signal peptide" evidence="1">
    <location>
        <begin position="1"/>
        <end position="19"/>
    </location>
</feature>
<accession>A0ABS8G9S1</accession>
<name>A0ABS8G9S1_9ALTE</name>
<feature type="chain" id="PRO_5046583920" evidence="1">
    <location>
        <begin position="20"/>
        <end position="112"/>
    </location>
</feature>
<dbReference type="Proteomes" id="UP001520878">
    <property type="component" value="Unassembled WGS sequence"/>
</dbReference>
<keyword evidence="3" id="KW-1185">Reference proteome</keyword>
<reference evidence="2 3" key="1">
    <citation type="submission" date="2021-10" db="EMBL/GenBank/DDBJ databases">
        <title>Draft genome of Aestuariibacter halophilus JC2043.</title>
        <authorList>
            <person name="Emsley S.A."/>
            <person name="Pfannmuller K.M."/>
            <person name="Ushijima B."/>
            <person name="Saw J.H."/>
            <person name="Videau P."/>
        </authorList>
    </citation>
    <scope>NUCLEOTIDE SEQUENCE [LARGE SCALE GENOMIC DNA]</scope>
    <source>
        <strain evidence="2 3">JC2043</strain>
    </source>
</reference>
<dbReference type="EMBL" id="JAJEWP010000002">
    <property type="protein sequence ID" value="MCC2616866.1"/>
    <property type="molecule type" value="Genomic_DNA"/>
</dbReference>
<evidence type="ECO:0000313" key="2">
    <source>
        <dbReference type="EMBL" id="MCC2616866.1"/>
    </source>
</evidence>
<dbReference type="RefSeq" id="WP_229160631.1">
    <property type="nucleotide sequence ID" value="NZ_JAJEWP010000002.1"/>
</dbReference>
<proteinExistence type="predicted"/>
<gene>
    <name evidence="2" type="ORF">LJ739_11490</name>
</gene>